<dbReference type="SMART" id="SM00342">
    <property type="entry name" value="HTH_ARAC"/>
    <property type="match status" value="1"/>
</dbReference>
<dbReference type="InterPro" id="IPR018062">
    <property type="entry name" value="HTH_AraC-typ_CS"/>
</dbReference>
<evidence type="ECO:0000313" key="5">
    <source>
        <dbReference type="EMBL" id="CAG7643983.1"/>
    </source>
</evidence>
<dbReference type="Pfam" id="PF02311">
    <property type="entry name" value="AraC_binding"/>
    <property type="match status" value="1"/>
</dbReference>
<dbReference type="Proteomes" id="UP000730618">
    <property type="component" value="Unassembled WGS sequence"/>
</dbReference>
<feature type="domain" description="HTH araC/xylS-type" evidence="4">
    <location>
        <begin position="184"/>
        <end position="282"/>
    </location>
</feature>
<reference evidence="5 6" key="1">
    <citation type="submission" date="2021-06" db="EMBL/GenBank/DDBJ databases">
        <authorList>
            <person name="Criscuolo A."/>
        </authorList>
    </citation>
    <scope>NUCLEOTIDE SEQUENCE [LARGE SCALE GENOMIC DNA]</scope>
    <source>
        <strain evidence="6">CIP 111802</strain>
    </source>
</reference>
<dbReference type="RefSeq" id="WP_218099450.1">
    <property type="nucleotide sequence ID" value="NZ_CAJVCE010000008.1"/>
</dbReference>
<dbReference type="PANTHER" id="PTHR43280">
    <property type="entry name" value="ARAC-FAMILY TRANSCRIPTIONAL REGULATOR"/>
    <property type="match status" value="1"/>
</dbReference>
<dbReference type="PROSITE" id="PS01124">
    <property type="entry name" value="HTH_ARAC_FAMILY_2"/>
    <property type="match status" value="1"/>
</dbReference>
<keyword evidence="6" id="KW-1185">Reference proteome</keyword>
<dbReference type="Pfam" id="PF12833">
    <property type="entry name" value="HTH_18"/>
    <property type="match status" value="1"/>
</dbReference>
<dbReference type="PANTHER" id="PTHR43280:SF28">
    <property type="entry name" value="HTH-TYPE TRANSCRIPTIONAL ACTIVATOR RHAS"/>
    <property type="match status" value="1"/>
</dbReference>
<evidence type="ECO:0000256" key="1">
    <source>
        <dbReference type="ARBA" id="ARBA00023015"/>
    </source>
</evidence>
<proteinExistence type="predicted"/>
<comment type="caution">
    <text evidence="5">The sequence shown here is derived from an EMBL/GenBank/DDBJ whole genome shotgun (WGS) entry which is preliminary data.</text>
</comment>
<keyword evidence="1" id="KW-0805">Transcription regulation</keyword>
<sequence length="291" mass="33096">MQEYEHEYAEFLYYTPKEFDKESQLWPVRAGRSIAKPNYSVGPKRIECYSLHFVQAGALRLEYEGKRLDIGQDHLFCLFPGVTYHYAIAAAESPLELRWIAIDGPRTKALLALAGLTPETPCIHLARAEAIEEKMDRIQQLLRDTANWKLSVSLELQSLLFGWFAGMTPDAIPKREAEPAGWIRECIDFMELHASEGVSVQQVAAFAGVHRSYFSTVFTRQVGMSPLKYLQQIRMDKARRLLRETDATITEIALSLGYPNLFSFTRAFKNVYSIPPSKVYNGHRDANAGKL</sequence>
<accession>A0ABN7TQW2</accession>
<keyword evidence="2" id="KW-0238">DNA-binding</keyword>
<protein>
    <submittedName>
        <fullName evidence="5">HTH-type transcriptional activator RhaS</fullName>
    </submittedName>
</protein>
<evidence type="ECO:0000256" key="3">
    <source>
        <dbReference type="ARBA" id="ARBA00023163"/>
    </source>
</evidence>
<dbReference type="InterPro" id="IPR018060">
    <property type="entry name" value="HTH_AraC"/>
</dbReference>
<dbReference type="PROSITE" id="PS00041">
    <property type="entry name" value="HTH_ARAC_FAMILY_1"/>
    <property type="match status" value="1"/>
</dbReference>
<evidence type="ECO:0000313" key="6">
    <source>
        <dbReference type="Proteomes" id="UP000730618"/>
    </source>
</evidence>
<organism evidence="5 6">
    <name type="scientific">Paenibacillus allorhizosphaerae</name>
    <dbReference type="NCBI Taxonomy" id="2849866"/>
    <lineage>
        <taxon>Bacteria</taxon>
        <taxon>Bacillati</taxon>
        <taxon>Bacillota</taxon>
        <taxon>Bacilli</taxon>
        <taxon>Bacillales</taxon>
        <taxon>Paenibacillaceae</taxon>
        <taxon>Paenibacillus</taxon>
    </lineage>
</organism>
<evidence type="ECO:0000259" key="4">
    <source>
        <dbReference type="PROSITE" id="PS01124"/>
    </source>
</evidence>
<evidence type="ECO:0000256" key="2">
    <source>
        <dbReference type="ARBA" id="ARBA00023125"/>
    </source>
</evidence>
<gene>
    <name evidence="5" type="primary">rhaS_21</name>
    <name evidence="5" type="ORF">PAECIP111802_03126</name>
</gene>
<dbReference type="InterPro" id="IPR003313">
    <property type="entry name" value="AraC-bd"/>
</dbReference>
<keyword evidence="3" id="KW-0804">Transcription</keyword>
<name>A0ABN7TQW2_9BACL</name>
<dbReference type="EMBL" id="CAJVCE010000008">
    <property type="protein sequence ID" value="CAG7643983.1"/>
    <property type="molecule type" value="Genomic_DNA"/>
</dbReference>